<feature type="region of interest" description="Disordered" evidence="2">
    <location>
        <begin position="163"/>
        <end position="191"/>
    </location>
</feature>
<keyword evidence="4" id="KW-1185">Reference proteome</keyword>
<evidence type="ECO:0000256" key="1">
    <source>
        <dbReference type="SAM" id="Coils"/>
    </source>
</evidence>
<sequence>MSRSLGYIRKFIIFKKDYSNMHMFNSVGHGKIEMKGLKGNVTINIENAEPDSFYNIAFVDKKKSEIIGKIYTEENGSGKAEIVCNLKDLEPKGFPSEKINGILIFRDTNILLGGYIIKEDNSIEEFIENMPKKELQVKKIEAEKAEEKKKIEEVQEVQVEAAEVTYQEKELPPSEIDSEESGSEENDSEKHDFGEYIPEEYVEEEFPSDEPIGMVPAVESIPEEVLTPNTSNYQEGVSITNLASSTTYGYDNIEMTRKISQKKQTTDYILNILRYFPYIEPFKFELYGYNWWKINFEDGEDPRGFLPYFSLLIGGEKKNNIVNDHHITAMDLMKKYEHYIFGLYNVNDEVKFYVYGVPGTFNKDEHPHRGITGFNTWFEGNDMDGYWLLYIDPLNGKVIYPANPMIPTN</sequence>
<feature type="coiled-coil region" evidence="1">
    <location>
        <begin position="123"/>
        <end position="160"/>
    </location>
</feature>
<gene>
    <name evidence="3" type="ORF">H8707_09985</name>
</gene>
<keyword evidence="1" id="KW-0175">Coiled coil</keyword>
<comment type="caution">
    <text evidence="3">The sequence shown here is derived from an EMBL/GenBank/DDBJ whole genome shotgun (WGS) entry which is preliminary data.</text>
</comment>
<evidence type="ECO:0000313" key="3">
    <source>
        <dbReference type="EMBL" id="MBC8588558.1"/>
    </source>
</evidence>
<dbReference type="Proteomes" id="UP000601171">
    <property type="component" value="Unassembled WGS sequence"/>
</dbReference>
<dbReference type="RefSeq" id="WP_262430015.1">
    <property type="nucleotide sequence ID" value="NZ_JACRTG010000023.1"/>
</dbReference>
<evidence type="ECO:0000256" key="2">
    <source>
        <dbReference type="SAM" id="MobiDB-lite"/>
    </source>
</evidence>
<accession>A0A926ERS7</accession>
<feature type="compositionally biased region" description="Acidic residues" evidence="2">
    <location>
        <begin position="176"/>
        <end position="187"/>
    </location>
</feature>
<evidence type="ECO:0000313" key="4">
    <source>
        <dbReference type="Proteomes" id="UP000601171"/>
    </source>
</evidence>
<protein>
    <submittedName>
        <fullName evidence="3">Uncharacterized protein</fullName>
    </submittedName>
</protein>
<organism evidence="3 4">
    <name type="scientific">Paratissierella segnis</name>
    <dbReference type="NCBI Taxonomy" id="2763679"/>
    <lineage>
        <taxon>Bacteria</taxon>
        <taxon>Bacillati</taxon>
        <taxon>Bacillota</taxon>
        <taxon>Tissierellia</taxon>
        <taxon>Tissierellales</taxon>
        <taxon>Tissierellaceae</taxon>
        <taxon>Paratissierella</taxon>
    </lineage>
</organism>
<name>A0A926ERS7_9FIRM</name>
<proteinExistence type="predicted"/>
<dbReference type="EMBL" id="JACRTG010000023">
    <property type="protein sequence ID" value="MBC8588558.1"/>
    <property type="molecule type" value="Genomic_DNA"/>
</dbReference>
<dbReference type="AlphaFoldDB" id="A0A926ERS7"/>
<reference evidence="3" key="1">
    <citation type="submission" date="2020-08" db="EMBL/GenBank/DDBJ databases">
        <title>Genome public.</title>
        <authorList>
            <person name="Liu C."/>
            <person name="Sun Q."/>
        </authorList>
    </citation>
    <scope>NUCLEOTIDE SEQUENCE</scope>
    <source>
        <strain evidence="3">BX21</strain>
    </source>
</reference>